<dbReference type="AlphaFoldDB" id="A0A3D9ZE29"/>
<evidence type="ECO:0000313" key="1">
    <source>
        <dbReference type="EMBL" id="REF95129.1"/>
    </source>
</evidence>
<evidence type="ECO:0000313" key="2">
    <source>
        <dbReference type="Proteomes" id="UP000256913"/>
    </source>
</evidence>
<name>A0A3D9ZE29_9ACTN</name>
<dbReference type="Proteomes" id="UP000256913">
    <property type="component" value="Unassembled WGS sequence"/>
</dbReference>
<sequence length="99" mass="11155">MVSVDHTVRATSGRETAPEDVVDRLLWQHAREILGRHARPGRDGGCDWCGGAWPCHSRRAAEHALAASRRPWREGWTARHDLNSVRVVARADRRRVAVS</sequence>
<dbReference type="EMBL" id="QUMQ01000001">
    <property type="protein sequence ID" value="REF95129.1"/>
    <property type="molecule type" value="Genomic_DNA"/>
</dbReference>
<organism evidence="1 2">
    <name type="scientific">Asanoa ferruginea</name>
    <dbReference type="NCBI Taxonomy" id="53367"/>
    <lineage>
        <taxon>Bacteria</taxon>
        <taxon>Bacillati</taxon>
        <taxon>Actinomycetota</taxon>
        <taxon>Actinomycetes</taxon>
        <taxon>Micromonosporales</taxon>
        <taxon>Micromonosporaceae</taxon>
        <taxon>Asanoa</taxon>
    </lineage>
</organism>
<proteinExistence type="predicted"/>
<dbReference type="OrthoDB" id="3295129at2"/>
<comment type="caution">
    <text evidence="1">The sequence shown here is derived from an EMBL/GenBank/DDBJ whole genome shotgun (WGS) entry which is preliminary data.</text>
</comment>
<protein>
    <submittedName>
        <fullName evidence="1">Uncharacterized protein</fullName>
    </submittedName>
</protein>
<gene>
    <name evidence="1" type="ORF">DFJ67_1079</name>
</gene>
<reference evidence="1 2" key="1">
    <citation type="submission" date="2018-08" db="EMBL/GenBank/DDBJ databases">
        <title>Sequencing the genomes of 1000 actinobacteria strains.</title>
        <authorList>
            <person name="Klenk H.-P."/>
        </authorList>
    </citation>
    <scope>NUCLEOTIDE SEQUENCE [LARGE SCALE GENOMIC DNA]</scope>
    <source>
        <strain evidence="1 2">DSM 44099</strain>
    </source>
</reference>
<accession>A0A3D9ZE29</accession>
<dbReference type="RefSeq" id="WP_116066866.1">
    <property type="nucleotide sequence ID" value="NZ_BONB01000089.1"/>
</dbReference>
<keyword evidence="2" id="KW-1185">Reference proteome</keyword>